<evidence type="ECO:0000313" key="4">
    <source>
        <dbReference type="EMBL" id="TVM14551.1"/>
    </source>
</evidence>
<dbReference type="AlphaFoldDB" id="A0A7M3MAY4"/>
<evidence type="ECO:0000313" key="5">
    <source>
        <dbReference type="Proteomes" id="UP000448292"/>
    </source>
</evidence>
<dbReference type="PROSITE" id="PS50005">
    <property type="entry name" value="TPR"/>
    <property type="match status" value="4"/>
</dbReference>
<feature type="repeat" description="TPR" evidence="3">
    <location>
        <begin position="218"/>
        <end position="251"/>
    </location>
</feature>
<dbReference type="SMART" id="SM00028">
    <property type="entry name" value="TPR"/>
    <property type="match status" value="4"/>
</dbReference>
<dbReference type="OrthoDB" id="5502572at2"/>
<gene>
    <name evidence="4" type="ORF">DPQ33_17375</name>
</gene>
<dbReference type="PANTHER" id="PTHR44943">
    <property type="entry name" value="CELLULOSE SYNTHASE OPERON PROTEIN C"/>
    <property type="match status" value="1"/>
</dbReference>
<dbReference type="Proteomes" id="UP000448292">
    <property type="component" value="Unassembled WGS sequence"/>
</dbReference>
<reference evidence="4 5" key="1">
    <citation type="submission" date="2018-06" db="EMBL/GenBank/DDBJ databases">
        <title>Complete genome of Desulfovibrio indonesiensis P37SLT.</title>
        <authorList>
            <person name="Crispim J.S."/>
            <person name="Vidigal P.M.P."/>
            <person name="Silva L.C.F."/>
            <person name="Laguardia C.N."/>
            <person name="Araujo L.C."/>
            <person name="Dias R.S."/>
            <person name="Sousa M.P."/>
            <person name="Paula S.O."/>
            <person name="Silva C."/>
        </authorList>
    </citation>
    <scope>NUCLEOTIDE SEQUENCE [LARGE SCALE GENOMIC DNA]</scope>
    <source>
        <strain evidence="4 5">P37SLT</strain>
    </source>
</reference>
<dbReference type="RefSeq" id="WP_144304495.1">
    <property type="nucleotide sequence ID" value="NZ_QMIE01000023.1"/>
</dbReference>
<evidence type="ECO:0000256" key="3">
    <source>
        <dbReference type="PROSITE-ProRule" id="PRU00339"/>
    </source>
</evidence>
<dbReference type="InterPro" id="IPR051685">
    <property type="entry name" value="Ycf3/AcsC/BcsC/TPR_MFPF"/>
</dbReference>
<accession>A0A7M3MAY4</accession>
<dbReference type="InterPro" id="IPR019734">
    <property type="entry name" value="TPR_rpt"/>
</dbReference>
<organism evidence="4 5">
    <name type="scientific">Oceanidesulfovibrio indonesiensis</name>
    <dbReference type="NCBI Taxonomy" id="54767"/>
    <lineage>
        <taxon>Bacteria</taxon>
        <taxon>Pseudomonadati</taxon>
        <taxon>Thermodesulfobacteriota</taxon>
        <taxon>Desulfovibrionia</taxon>
        <taxon>Desulfovibrionales</taxon>
        <taxon>Desulfovibrionaceae</taxon>
        <taxon>Oceanidesulfovibrio</taxon>
    </lineage>
</organism>
<comment type="caution">
    <text evidence="4">The sequence shown here is derived from an EMBL/GenBank/DDBJ whole genome shotgun (WGS) entry which is preliminary data.</text>
</comment>
<keyword evidence="5" id="KW-1185">Reference proteome</keyword>
<evidence type="ECO:0000256" key="2">
    <source>
        <dbReference type="ARBA" id="ARBA00022803"/>
    </source>
</evidence>
<name>A0A7M3MAY4_9BACT</name>
<protein>
    <recommendedName>
        <fullName evidence="6">Tetratricopeptide repeat protein</fullName>
    </recommendedName>
</protein>
<evidence type="ECO:0000256" key="1">
    <source>
        <dbReference type="ARBA" id="ARBA00022737"/>
    </source>
</evidence>
<feature type="repeat" description="TPR" evidence="3">
    <location>
        <begin position="184"/>
        <end position="217"/>
    </location>
</feature>
<dbReference type="Pfam" id="PF14559">
    <property type="entry name" value="TPR_19"/>
    <property type="match status" value="1"/>
</dbReference>
<keyword evidence="1" id="KW-0677">Repeat</keyword>
<dbReference type="InterPro" id="IPR011990">
    <property type="entry name" value="TPR-like_helical_dom_sf"/>
</dbReference>
<sequence length="267" mass="31120">MSTELTQARQKISQVNTFLKQEKYIPAVEALHQAVRIVLSQPLMRQEKEEFVELFRKAAYTLDSHKGFRQLIPLKVEYSPGKERELLDVLGECLRELRDSAVSEARGQLAALEKRREEYLTRGQQHIGSAEYDQARSVFDELLTMIPDDPDLKADIGDRFLRAGRYEEAFHYLSQALEESPESIHFYNRIGIALRKLGRFETAERYYLKALEYSKDDPNLYFNVGRLYVDWKKWDDVAHMAQKALRHNPDFKEAGKMLAFANKQKGK</sequence>
<evidence type="ECO:0008006" key="6">
    <source>
        <dbReference type="Google" id="ProtNLM"/>
    </source>
</evidence>
<feature type="repeat" description="TPR" evidence="3">
    <location>
        <begin position="116"/>
        <end position="149"/>
    </location>
</feature>
<dbReference type="SUPFAM" id="SSF48452">
    <property type="entry name" value="TPR-like"/>
    <property type="match status" value="1"/>
</dbReference>
<dbReference type="Gene3D" id="1.25.40.10">
    <property type="entry name" value="Tetratricopeptide repeat domain"/>
    <property type="match status" value="2"/>
</dbReference>
<dbReference type="EMBL" id="QMIE01000023">
    <property type="protein sequence ID" value="TVM14551.1"/>
    <property type="molecule type" value="Genomic_DNA"/>
</dbReference>
<feature type="repeat" description="TPR" evidence="3">
    <location>
        <begin position="150"/>
        <end position="183"/>
    </location>
</feature>
<keyword evidence="2 3" id="KW-0802">TPR repeat</keyword>
<proteinExistence type="predicted"/>
<dbReference type="PANTHER" id="PTHR44943:SF8">
    <property type="entry name" value="TPR REPEAT-CONTAINING PROTEIN MJ0263"/>
    <property type="match status" value="1"/>
</dbReference>